<feature type="compositionally biased region" description="Basic residues" evidence="1">
    <location>
        <begin position="194"/>
        <end position="203"/>
    </location>
</feature>
<accession>T5AI10</accession>
<feature type="compositionally biased region" description="Basic and acidic residues" evidence="1">
    <location>
        <begin position="38"/>
        <end position="51"/>
    </location>
</feature>
<dbReference type="HOGENOM" id="CLU_077179_0_0_1"/>
<dbReference type="EMBL" id="KE652497">
    <property type="protein sequence ID" value="EQL01397.1"/>
    <property type="molecule type" value="Genomic_DNA"/>
</dbReference>
<feature type="compositionally biased region" description="Basic and acidic residues" evidence="1">
    <location>
        <begin position="89"/>
        <end position="105"/>
    </location>
</feature>
<reference evidence="3 4" key="1">
    <citation type="journal article" date="2013" name="Chin. Sci. Bull.">
        <title>Genome survey uncovers the secrets of sex and lifestyle in caterpillar fungus.</title>
        <authorList>
            <person name="Hu X."/>
            <person name="Zhang Y."/>
            <person name="Xiao G."/>
            <person name="Zheng P."/>
            <person name="Xia Y."/>
            <person name="Zhang X."/>
            <person name="St Leger R.J."/>
            <person name="Liu X."/>
            <person name="Wang C."/>
        </authorList>
    </citation>
    <scope>NUCLEOTIDE SEQUENCE [LARGE SCALE GENOMIC DNA]</scope>
    <source>
        <strain evidence="4">Co18 / CGMCC 3.14243</strain>
        <tissue evidence="3">Fruit-body</tissue>
    </source>
</reference>
<feature type="region of interest" description="Disordered" evidence="1">
    <location>
        <begin position="27"/>
        <end position="70"/>
    </location>
</feature>
<dbReference type="InterPro" id="IPR021487">
    <property type="entry name" value="DUF3140"/>
</dbReference>
<dbReference type="OrthoDB" id="2131339at2759"/>
<evidence type="ECO:0000313" key="3">
    <source>
        <dbReference type="EMBL" id="EQL01397.1"/>
    </source>
</evidence>
<feature type="compositionally biased region" description="Basic and acidic residues" evidence="1">
    <location>
        <begin position="145"/>
        <end position="171"/>
    </location>
</feature>
<evidence type="ECO:0000259" key="2">
    <source>
        <dbReference type="Pfam" id="PF11160"/>
    </source>
</evidence>
<gene>
    <name evidence="3" type="ORF">OCS_02889</name>
</gene>
<feature type="domain" description="Hypervirulence associated protein TUDOR" evidence="2">
    <location>
        <begin position="236"/>
        <end position="297"/>
    </location>
</feature>
<dbReference type="Pfam" id="PF11160">
    <property type="entry name" value="Hva1_TUDOR"/>
    <property type="match status" value="1"/>
</dbReference>
<dbReference type="PANTHER" id="PTHR40630:SF1">
    <property type="entry name" value="DNA-BINDING PROTEIN"/>
    <property type="match status" value="1"/>
</dbReference>
<organism evidence="3 4">
    <name type="scientific">Ophiocordyceps sinensis (strain Co18 / CGMCC 3.14243)</name>
    <name type="common">Yarsagumba caterpillar fungus</name>
    <name type="synonym">Hirsutella sinensis</name>
    <dbReference type="NCBI Taxonomy" id="911162"/>
    <lineage>
        <taxon>Eukaryota</taxon>
        <taxon>Fungi</taxon>
        <taxon>Dikarya</taxon>
        <taxon>Ascomycota</taxon>
        <taxon>Pezizomycotina</taxon>
        <taxon>Sordariomycetes</taxon>
        <taxon>Hypocreomycetidae</taxon>
        <taxon>Hypocreales</taxon>
        <taxon>Ophiocordycipitaceae</taxon>
        <taxon>Ophiocordyceps</taxon>
    </lineage>
</organism>
<feature type="compositionally biased region" description="Basic and acidic residues" evidence="1">
    <location>
        <begin position="115"/>
        <end position="137"/>
    </location>
</feature>
<dbReference type="InterPro" id="IPR021331">
    <property type="entry name" value="Hva1_TUDOR"/>
</dbReference>
<dbReference type="eggNOG" id="ENOG502S40C">
    <property type="taxonomic scope" value="Eukaryota"/>
</dbReference>
<name>T5AI10_OPHSC</name>
<evidence type="ECO:0000313" key="4">
    <source>
        <dbReference type="Proteomes" id="UP000019374"/>
    </source>
</evidence>
<dbReference type="Proteomes" id="UP000019374">
    <property type="component" value="Unassembled WGS sequence"/>
</dbReference>
<feature type="compositionally biased region" description="Basic and acidic residues" evidence="1">
    <location>
        <begin position="61"/>
        <end position="70"/>
    </location>
</feature>
<feature type="compositionally biased region" description="Basic and acidic residues" evidence="1">
    <location>
        <begin position="216"/>
        <end position="230"/>
    </location>
</feature>
<evidence type="ECO:0000256" key="1">
    <source>
        <dbReference type="SAM" id="MobiDB-lite"/>
    </source>
</evidence>
<proteinExistence type="predicted"/>
<dbReference type="PANTHER" id="PTHR40630">
    <property type="entry name" value="POSSIBLE DNA-BINDING PROTEIN"/>
    <property type="match status" value="1"/>
</dbReference>
<feature type="compositionally biased region" description="Acidic residues" evidence="1">
    <location>
        <begin position="172"/>
        <end position="184"/>
    </location>
</feature>
<protein>
    <submittedName>
        <fullName evidence="3">DNA-binding protein</fullName>
    </submittedName>
</protein>
<keyword evidence="3" id="KW-0238">DNA-binding</keyword>
<dbReference type="AlphaFoldDB" id="T5AI10"/>
<dbReference type="GO" id="GO:0003677">
    <property type="term" value="F:DNA binding"/>
    <property type="evidence" value="ECO:0007669"/>
    <property type="project" value="UniProtKB-KW"/>
</dbReference>
<feature type="compositionally biased region" description="Basic and acidic residues" evidence="1">
    <location>
        <begin position="248"/>
        <end position="262"/>
    </location>
</feature>
<sequence length="298" mass="33042">MKDQNTVIEEFNDIVNMTAPELETWFKSDDSQSAGWPKGDDGTESVGHDSGRNIISILKSNPDKDPDKYTEDHIQHMRKVVSYCKRHLAQEEKSNREKSTQEVKKTKSYASLKNWGHDILKKNKGGKEATGDDHETDNGDGEQQTGDKRKADDRGNGANKKRETEKGRAAGEEDDDEELDEEDGKGEKEGKGEKKGKRQKRGKGQNQGADDEEQEKENNNKNDKASDKLAKGPKPGETVSWDWGNGRPEGKVLDVKGEKTTVETKNGNQVSRKGDAEDPAVVIDAGKSKAVKLAHELN</sequence>
<dbReference type="Pfam" id="PF11338">
    <property type="entry name" value="DUF3140"/>
    <property type="match status" value="1"/>
</dbReference>
<feature type="region of interest" description="Disordered" evidence="1">
    <location>
        <begin position="89"/>
        <end position="279"/>
    </location>
</feature>